<keyword evidence="1" id="KW-0472">Membrane</keyword>
<name>A0ABU3CS53_9FLAO</name>
<feature type="transmembrane region" description="Helical" evidence="1">
    <location>
        <begin position="112"/>
        <end position="130"/>
    </location>
</feature>
<dbReference type="Proteomes" id="UP001248819">
    <property type="component" value="Unassembled WGS sequence"/>
</dbReference>
<dbReference type="EMBL" id="JAVRHP010000010">
    <property type="protein sequence ID" value="MDT0649178.1"/>
    <property type="molecule type" value="Genomic_DNA"/>
</dbReference>
<reference evidence="2 3" key="1">
    <citation type="submission" date="2023-09" db="EMBL/GenBank/DDBJ databases">
        <authorList>
            <person name="Rey-Velasco X."/>
        </authorList>
    </citation>
    <scope>NUCLEOTIDE SEQUENCE [LARGE SCALE GENOMIC DNA]</scope>
    <source>
        <strain evidence="2 3">F297</strain>
    </source>
</reference>
<gene>
    <name evidence="2" type="ORF">RM529_03430</name>
</gene>
<evidence type="ECO:0000313" key="2">
    <source>
        <dbReference type="EMBL" id="MDT0649178.1"/>
    </source>
</evidence>
<feature type="transmembrane region" description="Helical" evidence="1">
    <location>
        <begin position="165"/>
        <end position="183"/>
    </location>
</feature>
<comment type="caution">
    <text evidence="2">The sequence shown here is derived from an EMBL/GenBank/DDBJ whole genome shotgun (WGS) entry which is preliminary data.</text>
</comment>
<evidence type="ECO:0000313" key="3">
    <source>
        <dbReference type="Proteomes" id="UP001248819"/>
    </source>
</evidence>
<feature type="transmembrane region" description="Helical" evidence="1">
    <location>
        <begin position="7"/>
        <end position="26"/>
    </location>
</feature>
<proteinExistence type="predicted"/>
<feature type="transmembrane region" description="Helical" evidence="1">
    <location>
        <begin position="64"/>
        <end position="80"/>
    </location>
</feature>
<feature type="transmembrane region" description="Helical" evidence="1">
    <location>
        <begin position="136"/>
        <end position="153"/>
    </location>
</feature>
<keyword evidence="3" id="KW-1185">Reference proteome</keyword>
<keyword evidence="1" id="KW-1133">Transmembrane helix</keyword>
<feature type="transmembrane region" description="Helical" evidence="1">
    <location>
        <begin position="86"/>
        <end position="105"/>
    </location>
</feature>
<dbReference type="RefSeq" id="WP_311483354.1">
    <property type="nucleotide sequence ID" value="NZ_JAVRHP010000010.1"/>
</dbReference>
<keyword evidence="1" id="KW-0812">Transmembrane</keyword>
<feature type="transmembrane region" description="Helical" evidence="1">
    <location>
        <begin position="32"/>
        <end position="52"/>
    </location>
</feature>
<protein>
    <submittedName>
        <fullName evidence="2">Uncharacterized protein</fullName>
    </submittedName>
</protein>
<accession>A0ABU3CS53</accession>
<evidence type="ECO:0000256" key="1">
    <source>
        <dbReference type="SAM" id="Phobius"/>
    </source>
</evidence>
<sequence length="185" mass="20579">MMKIARRIAFFLFIVLHFSFLMVNFYHDSNLFLWTGLLLIISVLIGVAYFKAPREDEEHFFEDLYTIVFVVIGAGITFFLNQKIPMGPVLAAGITGTIASFIPDFFRRKNNFIKEIPAAIYCGAFLGMTGPAVSESWMFIIPAAVISGVFYIFSKNIFQGYGGKLGSVAFGGVVITSSILFFFSA</sequence>
<organism evidence="2 3">
    <name type="scientific">Autumnicola edwardsiae</name>
    <dbReference type="NCBI Taxonomy" id="3075594"/>
    <lineage>
        <taxon>Bacteria</taxon>
        <taxon>Pseudomonadati</taxon>
        <taxon>Bacteroidota</taxon>
        <taxon>Flavobacteriia</taxon>
        <taxon>Flavobacteriales</taxon>
        <taxon>Flavobacteriaceae</taxon>
        <taxon>Autumnicola</taxon>
    </lineage>
</organism>